<evidence type="ECO:0000313" key="2">
    <source>
        <dbReference type="Proteomes" id="UP000325315"/>
    </source>
</evidence>
<name>A0A5B6X6E9_9ROSI</name>
<keyword evidence="2" id="KW-1185">Reference proteome</keyword>
<organism evidence="1 2">
    <name type="scientific">Gossypium australe</name>
    <dbReference type="NCBI Taxonomy" id="47621"/>
    <lineage>
        <taxon>Eukaryota</taxon>
        <taxon>Viridiplantae</taxon>
        <taxon>Streptophyta</taxon>
        <taxon>Embryophyta</taxon>
        <taxon>Tracheophyta</taxon>
        <taxon>Spermatophyta</taxon>
        <taxon>Magnoliopsida</taxon>
        <taxon>eudicotyledons</taxon>
        <taxon>Gunneridae</taxon>
        <taxon>Pentapetalae</taxon>
        <taxon>rosids</taxon>
        <taxon>malvids</taxon>
        <taxon>Malvales</taxon>
        <taxon>Malvaceae</taxon>
        <taxon>Malvoideae</taxon>
        <taxon>Gossypium</taxon>
    </lineage>
</organism>
<sequence>MKNARGSVSNTLEANKREILSILGVRSSNEMEKYLGLPNVIGRRKKESFQNLKGKLQLRIKGWSNRFLSQGGKEVFIKSVLQAIPTY</sequence>
<gene>
    <name evidence="1" type="ORF">EPI10_032596</name>
</gene>
<dbReference type="OrthoDB" id="1936608at2759"/>
<proteinExistence type="predicted"/>
<dbReference type="EMBL" id="SMMG02000001">
    <property type="protein sequence ID" value="KAA3488894.1"/>
    <property type="molecule type" value="Genomic_DNA"/>
</dbReference>
<dbReference type="PANTHER" id="PTHR33116:SF86">
    <property type="entry name" value="REVERSE TRANSCRIPTASE DOMAIN-CONTAINING PROTEIN"/>
    <property type="match status" value="1"/>
</dbReference>
<evidence type="ECO:0000313" key="1">
    <source>
        <dbReference type="EMBL" id="KAA3488894.1"/>
    </source>
</evidence>
<dbReference type="PANTHER" id="PTHR33116">
    <property type="entry name" value="REVERSE TRANSCRIPTASE ZINC-BINDING DOMAIN-CONTAINING PROTEIN-RELATED-RELATED"/>
    <property type="match status" value="1"/>
</dbReference>
<reference evidence="2" key="1">
    <citation type="journal article" date="2019" name="Plant Biotechnol. J.">
        <title>Genome sequencing of the Australian wild diploid species Gossypium australe highlights disease resistance and delayed gland morphogenesis.</title>
        <authorList>
            <person name="Cai Y."/>
            <person name="Cai X."/>
            <person name="Wang Q."/>
            <person name="Wang P."/>
            <person name="Zhang Y."/>
            <person name="Cai C."/>
            <person name="Xu Y."/>
            <person name="Wang K."/>
            <person name="Zhou Z."/>
            <person name="Wang C."/>
            <person name="Geng S."/>
            <person name="Li B."/>
            <person name="Dong Q."/>
            <person name="Hou Y."/>
            <person name="Wang H."/>
            <person name="Ai P."/>
            <person name="Liu Z."/>
            <person name="Yi F."/>
            <person name="Sun M."/>
            <person name="An G."/>
            <person name="Cheng J."/>
            <person name="Zhang Y."/>
            <person name="Shi Q."/>
            <person name="Xie Y."/>
            <person name="Shi X."/>
            <person name="Chang Y."/>
            <person name="Huang F."/>
            <person name="Chen Y."/>
            <person name="Hong S."/>
            <person name="Mi L."/>
            <person name="Sun Q."/>
            <person name="Zhang L."/>
            <person name="Zhou B."/>
            <person name="Peng R."/>
            <person name="Zhang X."/>
            <person name="Liu F."/>
        </authorList>
    </citation>
    <scope>NUCLEOTIDE SEQUENCE [LARGE SCALE GENOMIC DNA]</scope>
    <source>
        <strain evidence="2">cv. PA1801</strain>
    </source>
</reference>
<dbReference type="AlphaFoldDB" id="A0A5B6X6E9"/>
<accession>A0A5B6X6E9</accession>
<keyword evidence="1" id="KW-0695">RNA-directed DNA polymerase</keyword>
<keyword evidence="1" id="KW-0548">Nucleotidyltransferase</keyword>
<dbReference type="GO" id="GO:0003964">
    <property type="term" value="F:RNA-directed DNA polymerase activity"/>
    <property type="evidence" value="ECO:0007669"/>
    <property type="project" value="UniProtKB-KW"/>
</dbReference>
<keyword evidence="1" id="KW-0808">Transferase</keyword>
<comment type="caution">
    <text evidence="1">The sequence shown here is derived from an EMBL/GenBank/DDBJ whole genome shotgun (WGS) entry which is preliminary data.</text>
</comment>
<dbReference type="Proteomes" id="UP000325315">
    <property type="component" value="Unassembled WGS sequence"/>
</dbReference>
<protein>
    <submittedName>
        <fullName evidence="1">Reverse transcriptase</fullName>
    </submittedName>
</protein>